<dbReference type="Proteomes" id="UP000005732">
    <property type="component" value="Unassembled WGS sequence"/>
</dbReference>
<dbReference type="HOGENOM" id="CLU_876826_0_0_5"/>
<evidence type="ECO:0000313" key="3">
    <source>
        <dbReference type="Proteomes" id="UP000005732"/>
    </source>
</evidence>
<name>J0KRQ5_RHILT</name>
<accession>J0KRQ5</accession>
<gene>
    <name evidence="2" type="ORF">Rleg4DRAFT_1803</name>
</gene>
<dbReference type="OrthoDB" id="8611435at2"/>
<dbReference type="AlphaFoldDB" id="J0KRQ5"/>
<organism evidence="2 3">
    <name type="scientific">Rhizobium leguminosarum bv. trifolii WSM2297</name>
    <dbReference type="NCBI Taxonomy" id="754762"/>
    <lineage>
        <taxon>Bacteria</taxon>
        <taxon>Pseudomonadati</taxon>
        <taxon>Pseudomonadota</taxon>
        <taxon>Alphaproteobacteria</taxon>
        <taxon>Hyphomicrobiales</taxon>
        <taxon>Rhizobiaceae</taxon>
        <taxon>Rhizobium/Agrobacterium group</taxon>
        <taxon>Rhizobium</taxon>
    </lineage>
</organism>
<evidence type="ECO:0000313" key="2">
    <source>
        <dbReference type="EMBL" id="EJC80189.1"/>
    </source>
</evidence>
<feature type="chain" id="PRO_5003735296" description="FG-GAP repeat protein" evidence="1">
    <location>
        <begin position="21"/>
        <end position="317"/>
    </location>
</feature>
<sequence length="317" mass="34514">MDRHALVALSLAVLPAHAFATDWSQADVDKALVIIDKAESGMSECLHSAGTKIAYDIKQIDLNKDGVNELVVTAYPDVLANGSSTCFGPSGSDVHLLISDGAGGWKHEFGFDMTELVPHESNTEWPDLEFSMSASCFPIWRYYQGSYAMWKVCDGNKLIYADVAPWIKEGAVPRDAGAEKQASSKKQPSAYVHEGDLSGAEFDHNGSLMAVDPKRGLIIYKEPKASIRDVVKPGDVLVMAEKPWDMYDTNARIVGTSWVFKKGCAPVGYRVEGGLGQSWHTIVLRGEAPVRKKGTCEVAGLSKTSANAELRFENVED</sequence>
<keyword evidence="1" id="KW-0732">Signal</keyword>
<reference evidence="2 3" key="1">
    <citation type="submission" date="2012-02" db="EMBL/GenBank/DDBJ databases">
        <title>Improved High-Quality Draft Sequence of Rhizobium leguminosarum bv. trifolii WSM2297.</title>
        <authorList>
            <consortium name="US DOE Joint Genome Institute"/>
            <person name="Lucas S."/>
            <person name="Han J."/>
            <person name="Lapidus A."/>
            <person name="Cheng J.-F."/>
            <person name="Goodwin L."/>
            <person name="Pitluck S."/>
            <person name="Peters L."/>
            <person name="Ovchinnikova G."/>
            <person name="Zhang X."/>
            <person name="Detter J.C."/>
            <person name="Han C."/>
            <person name="Tapia R."/>
            <person name="Land M."/>
            <person name="Hauser L."/>
            <person name="Kyrpides N."/>
            <person name="Ivanova N."/>
            <person name="Pagani I."/>
            <person name="Brau L."/>
            <person name="Yates R."/>
            <person name="O'Hara G."/>
            <person name="Rui T."/>
            <person name="Howieson J."/>
            <person name="Reeve W."/>
            <person name="Woyke T."/>
        </authorList>
    </citation>
    <scope>NUCLEOTIDE SEQUENCE [LARGE SCALE GENOMIC DNA]</scope>
    <source>
        <strain evidence="2 3">WSM2297</strain>
    </source>
</reference>
<dbReference type="RefSeq" id="WP_003580681.1">
    <property type="nucleotide sequence ID" value="NZ_JH719395.1"/>
</dbReference>
<protein>
    <recommendedName>
        <fullName evidence="4">FG-GAP repeat protein</fullName>
    </recommendedName>
</protein>
<evidence type="ECO:0000256" key="1">
    <source>
        <dbReference type="SAM" id="SignalP"/>
    </source>
</evidence>
<feature type="signal peptide" evidence="1">
    <location>
        <begin position="1"/>
        <end position="20"/>
    </location>
</feature>
<proteinExistence type="predicted"/>
<evidence type="ECO:0008006" key="4">
    <source>
        <dbReference type="Google" id="ProtNLM"/>
    </source>
</evidence>
<dbReference type="EMBL" id="JH719395">
    <property type="protein sequence ID" value="EJC80189.1"/>
    <property type="molecule type" value="Genomic_DNA"/>
</dbReference>